<evidence type="ECO:0000313" key="3">
    <source>
        <dbReference type="Proteomes" id="UP001501102"/>
    </source>
</evidence>
<sequence>MSDHYRDPYDPYGQQPHPDPYAPHEPQQQPPQQQAQQQPYGTQAGAYDYGYAPQHQQQWPSAGGRQDWAPAADEPTQTWETQTWDAQAWQQQQLPVAEPS</sequence>
<evidence type="ECO:0000256" key="1">
    <source>
        <dbReference type="SAM" id="MobiDB-lite"/>
    </source>
</evidence>
<protein>
    <submittedName>
        <fullName evidence="2">Uncharacterized protein</fullName>
    </submittedName>
</protein>
<proteinExistence type="predicted"/>
<accession>A0ABP6J902</accession>
<dbReference type="RefSeq" id="WP_344962479.1">
    <property type="nucleotide sequence ID" value="NZ_BAAAXZ010000078.1"/>
</dbReference>
<dbReference type="EMBL" id="BAAAXZ010000078">
    <property type="protein sequence ID" value="GAA2924238.1"/>
    <property type="molecule type" value="Genomic_DNA"/>
</dbReference>
<name>A0ABP6J902_STRTU</name>
<gene>
    <name evidence="2" type="ORF">GCM10020221_20260</name>
</gene>
<organism evidence="2 3">
    <name type="scientific">Streptomyces thioluteus</name>
    <dbReference type="NCBI Taxonomy" id="66431"/>
    <lineage>
        <taxon>Bacteria</taxon>
        <taxon>Bacillati</taxon>
        <taxon>Actinomycetota</taxon>
        <taxon>Actinomycetes</taxon>
        <taxon>Kitasatosporales</taxon>
        <taxon>Streptomycetaceae</taxon>
        <taxon>Streptomyces</taxon>
    </lineage>
</organism>
<evidence type="ECO:0000313" key="2">
    <source>
        <dbReference type="EMBL" id="GAA2924238.1"/>
    </source>
</evidence>
<comment type="caution">
    <text evidence="2">The sequence shown here is derived from an EMBL/GenBank/DDBJ whole genome shotgun (WGS) entry which is preliminary data.</text>
</comment>
<keyword evidence="3" id="KW-1185">Reference proteome</keyword>
<reference evidence="3" key="1">
    <citation type="journal article" date="2019" name="Int. J. Syst. Evol. Microbiol.">
        <title>The Global Catalogue of Microorganisms (GCM) 10K type strain sequencing project: providing services to taxonomists for standard genome sequencing and annotation.</title>
        <authorList>
            <consortium name="The Broad Institute Genomics Platform"/>
            <consortium name="The Broad Institute Genome Sequencing Center for Infectious Disease"/>
            <person name="Wu L."/>
            <person name="Ma J."/>
        </authorList>
    </citation>
    <scope>NUCLEOTIDE SEQUENCE [LARGE SCALE GENOMIC DNA]</scope>
    <source>
        <strain evidence="3">JCM 4087</strain>
    </source>
</reference>
<feature type="region of interest" description="Disordered" evidence="1">
    <location>
        <begin position="1"/>
        <end position="80"/>
    </location>
</feature>
<feature type="compositionally biased region" description="Low complexity" evidence="1">
    <location>
        <begin position="26"/>
        <end position="39"/>
    </location>
</feature>
<dbReference type="Proteomes" id="UP001501102">
    <property type="component" value="Unassembled WGS sequence"/>
</dbReference>